<dbReference type="GO" id="GO:0008270">
    <property type="term" value="F:zinc ion binding"/>
    <property type="evidence" value="ECO:0007669"/>
    <property type="project" value="InterPro"/>
</dbReference>
<keyword evidence="1" id="KW-0479">Metal-binding</keyword>
<evidence type="ECO:0000256" key="1">
    <source>
        <dbReference type="ARBA" id="ARBA00022723"/>
    </source>
</evidence>
<dbReference type="PANTHER" id="PTHR36150:SF1">
    <property type="entry name" value="DNA GYRASE INHIBITOR YACG"/>
    <property type="match status" value="1"/>
</dbReference>
<dbReference type="Pfam" id="PF03884">
    <property type="entry name" value="YacG"/>
    <property type="match status" value="1"/>
</dbReference>
<protein>
    <recommendedName>
        <fullName evidence="6">DNA gyrase inhibitor YacG</fullName>
    </recommendedName>
</protein>
<keyword evidence="2" id="KW-0862">Zinc</keyword>
<dbReference type="InterPro" id="IPR013088">
    <property type="entry name" value="Znf_NHR/GATA"/>
</dbReference>
<dbReference type="InterPro" id="IPR005584">
    <property type="entry name" value="DNA_gyrase_inhibitor_YacG"/>
</dbReference>
<dbReference type="PaxDb" id="1198114-AciX9_1038"/>
<dbReference type="AlphaFoldDB" id="E8X2W7"/>
<sequence>MPNPKALFCPTCRKVVLATDPDFPFCSDRCRILDLGKWASGGYVISSPVHDPDLLDELEGLQHRGQSSTNEDGDR</sequence>
<feature type="compositionally biased region" description="Polar residues" evidence="3">
    <location>
        <begin position="64"/>
        <end position="75"/>
    </location>
</feature>
<accession>E8X2W7</accession>
<feature type="region of interest" description="Disordered" evidence="3">
    <location>
        <begin position="56"/>
        <end position="75"/>
    </location>
</feature>
<gene>
    <name evidence="4" type="ordered locus">AciX9_1038</name>
</gene>
<evidence type="ECO:0000256" key="2">
    <source>
        <dbReference type="ARBA" id="ARBA00022833"/>
    </source>
</evidence>
<dbReference type="HOGENOM" id="CLU_178280_1_0_0"/>
<evidence type="ECO:0008006" key="6">
    <source>
        <dbReference type="Google" id="ProtNLM"/>
    </source>
</evidence>
<evidence type="ECO:0000313" key="4">
    <source>
        <dbReference type="EMBL" id="ADW68101.1"/>
    </source>
</evidence>
<dbReference type="GO" id="GO:0006355">
    <property type="term" value="P:regulation of DNA-templated transcription"/>
    <property type="evidence" value="ECO:0007669"/>
    <property type="project" value="InterPro"/>
</dbReference>
<reference evidence="5" key="1">
    <citation type="submission" date="2011-01" db="EMBL/GenBank/DDBJ databases">
        <title>Complete sequence of chromosome of Acidobacterium sp. MP5ACTX9.</title>
        <authorList>
            <consortium name="US DOE Joint Genome Institute"/>
            <person name="Lucas S."/>
            <person name="Copeland A."/>
            <person name="Lapidus A."/>
            <person name="Cheng J.-F."/>
            <person name="Goodwin L."/>
            <person name="Pitluck S."/>
            <person name="Teshima H."/>
            <person name="Detter J.C."/>
            <person name="Han C."/>
            <person name="Tapia R."/>
            <person name="Land M."/>
            <person name="Hauser L."/>
            <person name="Kyrpides N."/>
            <person name="Ivanova N."/>
            <person name="Ovchinnikova G."/>
            <person name="Pagani I."/>
            <person name="Rawat S.R."/>
            <person name="Mannisto M."/>
            <person name="Haggblom M.M."/>
            <person name="Woyke T."/>
        </authorList>
    </citation>
    <scope>NUCLEOTIDE SEQUENCE [LARGE SCALE GENOMIC DNA]</scope>
    <source>
        <strain evidence="5">MP5ACTX9</strain>
    </source>
</reference>
<dbReference type="KEGG" id="acm:AciX9_1038"/>
<dbReference type="PANTHER" id="PTHR36150">
    <property type="entry name" value="DNA GYRASE INHIBITOR YACG"/>
    <property type="match status" value="1"/>
</dbReference>
<organism evidence="5">
    <name type="scientific">Granulicella tundricola (strain ATCC BAA-1859 / DSM 23138 / MP5ACTX9)</name>
    <dbReference type="NCBI Taxonomy" id="1198114"/>
    <lineage>
        <taxon>Bacteria</taxon>
        <taxon>Pseudomonadati</taxon>
        <taxon>Acidobacteriota</taxon>
        <taxon>Terriglobia</taxon>
        <taxon>Terriglobales</taxon>
        <taxon>Acidobacteriaceae</taxon>
        <taxon>Granulicella</taxon>
    </lineage>
</organism>
<dbReference type="STRING" id="1198114.AciX9_1038"/>
<dbReference type="eggNOG" id="COG3024">
    <property type="taxonomic scope" value="Bacteria"/>
</dbReference>
<dbReference type="EMBL" id="CP002480">
    <property type="protein sequence ID" value="ADW68101.1"/>
    <property type="molecule type" value="Genomic_DNA"/>
</dbReference>
<dbReference type="Proteomes" id="UP000000343">
    <property type="component" value="Chromosome"/>
</dbReference>
<evidence type="ECO:0000313" key="5">
    <source>
        <dbReference type="Proteomes" id="UP000000343"/>
    </source>
</evidence>
<evidence type="ECO:0000256" key="3">
    <source>
        <dbReference type="SAM" id="MobiDB-lite"/>
    </source>
</evidence>
<dbReference type="HAMAP" id="MF_00649">
    <property type="entry name" value="DNA_gyrase_inhibitor_YacG"/>
    <property type="match status" value="1"/>
</dbReference>
<dbReference type="SUPFAM" id="SSF57716">
    <property type="entry name" value="Glucocorticoid receptor-like (DNA-binding domain)"/>
    <property type="match status" value="1"/>
</dbReference>
<dbReference type="Gene3D" id="3.30.50.10">
    <property type="entry name" value="Erythroid Transcription Factor GATA-1, subunit A"/>
    <property type="match status" value="1"/>
</dbReference>
<name>E8X2W7_GRATM</name>
<dbReference type="RefSeq" id="WP_013579424.1">
    <property type="nucleotide sequence ID" value="NC_015064.1"/>
</dbReference>
<keyword evidence="5" id="KW-1185">Reference proteome</keyword>
<dbReference type="OrthoDB" id="9809663at2"/>
<proteinExistence type="inferred from homology"/>